<reference evidence="1 2" key="1">
    <citation type="submission" date="2016-12" db="EMBL/GenBank/DDBJ databases">
        <title>Discovery of methanogenic haloarchaea.</title>
        <authorList>
            <person name="Sorokin D.Y."/>
            <person name="Makarova K.S."/>
            <person name="Abbas B."/>
            <person name="Ferrer M."/>
            <person name="Golyshin P.N."/>
        </authorList>
    </citation>
    <scope>NUCLEOTIDE SEQUENCE [LARGE SCALE GENOMIC DNA]</scope>
    <source>
        <strain evidence="1">AMET1</strain>
    </source>
</reference>
<organism evidence="1 2">
    <name type="scientific">Methanonatronarchaeum thermophilum</name>
    <dbReference type="NCBI Taxonomy" id="1927129"/>
    <lineage>
        <taxon>Archaea</taxon>
        <taxon>Methanobacteriati</taxon>
        <taxon>Methanobacteriota</taxon>
        <taxon>Methanonatronarchaeia</taxon>
        <taxon>Methanonatronarchaeales</taxon>
        <taxon>Methanonatronarchaeaceae</taxon>
        <taxon>Methanonatronarchaeum</taxon>
    </lineage>
</organism>
<dbReference type="Proteomes" id="UP000195137">
    <property type="component" value="Unassembled WGS sequence"/>
</dbReference>
<dbReference type="AlphaFoldDB" id="A0A1Y3GDM6"/>
<protein>
    <submittedName>
        <fullName evidence="1">Uncharacterized protein</fullName>
    </submittedName>
</protein>
<comment type="caution">
    <text evidence="1">The sequence shown here is derived from an EMBL/GenBank/DDBJ whole genome shotgun (WGS) entry which is preliminary data.</text>
</comment>
<dbReference type="EMBL" id="MRZU01000004">
    <property type="protein sequence ID" value="OUJ18413.1"/>
    <property type="molecule type" value="Genomic_DNA"/>
</dbReference>
<sequence>MRIDTELTEEEREKVVKYSKETGLRLKRAYTELIKKGLESEGY</sequence>
<keyword evidence="2" id="KW-1185">Reference proteome</keyword>
<proteinExistence type="predicted"/>
<name>A0A1Y3GDM6_9EURY</name>
<accession>A0A1Y3GDM6</accession>
<evidence type="ECO:0000313" key="2">
    <source>
        <dbReference type="Proteomes" id="UP000195137"/>
    </source>
</evidence>
<gene>
    <name evidence="1" type="ORF">AMET1_1329</name>
</gene>
<evidence type="ECO:0000313" key="1">
    <source>
        <dbReference type="EMBL" id="OUJ18413.1"/>
    </source>
</evidence>